<comment type="caution">
    <text evidence="4">The sequence shown here is derived from an EMBL/GenBank/DDBJ whole genome shotgun (WGS) entry which is preliminary data.</text>
</comment>
<dbReference type="InterPro" id="IPR011006">
    <property type="entry name" value="CheY-like_superfamily"/>
</dbReference>
<dbReference type="Proteomes" id="UP000179797">
    <property type="component" value="Unassembled WGS sequence"/>
</dbReference>
<name>A0A1S1YWL2_FLAPC</name>
<evidence type="ECO:0000256" key="1">
    <source>
        <dbReference type="PROSITE-ProRule" id="PRU00169"/>
    </source>
</evidence>
<dbReference type="AlphaFoldDB" id="A0A1S1YWL2"/>
<dbReference type="SMART" id="SM00850">
    <property type="entry name" value="LytTR"/>
    <property type="match status" value="1"/>
</dbReference>
<accession>A0A1S1YWL2</accession>
<gene>
    <name evidence="4" type="ORF">NH26_02025</name>
</gene>
<dbReference type="SMART" id="SM00448">
    <property type="entry name" value="REC"/>
    <property type="match status" value="1"/>
</dbReference>
<dbReference type="EMBL" id="JRYR02000001">
    <property type="protein sequence ID" value="OHX65215.1"/>
    <property type="molecule type" value="Genomic_DNA"/>
</dbReference>
<dbReference type="Gene3D" id="3.40.50.2300">
    <property type="match status" value="1"/>
</dbReference>
<reference evidence="4 5" key="1">
    <citation type="journal article" date="2012" name="Int. J. Syst. Evol. Microbiol.">
        <title>Flammeovirga pacifica sp. nov., isolated from deep-sea sediment.</title>
        <authorList>
            <person name="Xu H."/>
            <person name="Fu Y."/>
            <person name="Yang N."/>
            <person name="Ding Z."/>
            <person name="Lai Q."/>
            <person name="Zeng R."/>
        </authorList>
    </citation>
    <scope>NUCLEOTIDE SEQUENCE [LARGE SCALE GENOMIC DNA]</scope>
    <source>
        <strain evidence="5">DSM 24597 / LMG 26175 / WPAGA1</strain>
    </source>
</reference>
<evidence type="ECO:0000259" key="2">
    <source>
        <dbReference type="PROSITE" id="PS50110"/>
    </source>
</evidence>
<dbReference type="PANTHER" id="PTHR37299">
    <property type="entry name" value="TRANSCRIPTIONAL REGULATOR-RELATED"/>
    <property type="match status" value="1"/>
</dbReference>
<dbReference type="GO" id="GO:0003677">
    <property type="term" value="F:DNA binding"/>
    <property type="evidence" value="ECO:0007669"/>
    <property type="project" value="InterPro"/>
</dbReference>
<dbReference type="Pfam" id="PF00072">
    <property type="entry name" value="Response_reg"/>
    <property type="match status" value="1"/>
</dbReference>
<dbReference type="STRING" id="915059.NH26_02025"/>
<keyword evidence="5" id="KW-1185">Reference proteome</keyword>
<dbReference type="InterPro" id="IPR001789">
    <property type="entry name" value="Sig_transdc_resp-reg_receiver"/>
</dbReference>
<feature type="domain" description="Response regulatory" evidence="2">
    <location>
        <begin position="12"/>
        <end position="123"/>
    </location>
</feature>
<feature type="domain" description="HTH LytTR-type" evidence="3">
    <location>
        <begin position="137"/>
        <end position="207"/>
    </location>
</feature>
<evidence type="ECO:0008006" key="6">
    <source>
        <dbReference type="Google" id="ProtNLM"/>
    </source>
</evidence>
<dbReference type="PROSITE" id="PS50110">
    <property type="entry name" value="RESPONSE_REGULATORY"/>
    <property type="match status" value="1"/>
</dbReference>
<sequence length="244" mass="27991">MSIMPTSNSKLKCLVIDDEELAREGLASYVEQIPFLELTATASSAMEAQEIIDSTSIDICFCDINMPYLSGIDWVKSIKNPPIMILTTAYTEYALEGYEINVLDYLLKPISFDRFYKSCLKAKEQYLKENTDHVEFIFIKVDQQIKKIWFNEIKIIEAQNNYINIVTTNHKYLTHLTLKELQSHLPNNFIKVQKSFIINKDAVDAIEGNCILIDKHLISISRSNKTEIINELTQGNMVIKGLKI</sequence>
<dbReference type="Pfam" id="PF04397">
    <property type="entry name" value="LytTR"/>
    <property type="match status" value="1"/>
</dbReference>
<proteinExistence type="predicted"/>
<dbReference type="PROSITE" id="PS50930">
    <property type="entry name" value="HTH_LYTTR"/>
    <property type="match status" value="1"/>
</dbReference>
<keyword evidence="1" id="KW-0597">Phosphoprotein</keyword>
<evidence type="ECO:0000313" key="5">
    <source>
        <dbReference type="Proteomes" id="UP000179797"/>
    </source>
</evidence>
<dbReference type="InterPro" id="IPR007492">
    <property type="entry name" value="LytTR_DNA-bd_dom"/>
</dbReference>
<dbReference type="InterPro" id="IPR046947">
    <property type="entry name" value="LytR-like"/>
</dbReference>
<organism evidence="4 5">
    <name type="scientific">Flammeovirga pacifica</name>
    <dbReference type="NCBI Taxonomy" id="915059"/>
    <lineage>
        <taxon>Bacteria</taxon>
        <taxon>Pseudomonadati</taxon>
        <taxon>Bacteroidota</taxon>
        <taxon>Cytophagia</taxon>
        <taxon>Cytophagales</taxon>
        <taxon>Flammeovirgaceae</taxon>
        <taxon>Flammeovirga</taxon>
    </lineage>
</organism>
<protein>
    <recommendedName>
        <fullName evidence="6">DNA-binding response regulator</fullName>
    </recommendedName>
</protein>
<dbReference type="SUPFAM" id="SSF52172">
    <property type="entry name" value="CheY-like"/>
    <property type="match status" value="1"/>
</dbReference>
<evidence type="ECO:0000313" key="4">
    <source>
        <dbReference type="EMBL" id="OHX65215.1"/>
    </source>
</evidence>
<feature type="modified residue" description="4-aspartylphosphate" evidence="1">
    <location>
        <position position="63"/>
    </location>
</feature>
<evidence type="ECO:0000259" key="3">
    <source>
        <dbReference type="PROSITE" id="PS50930"/>
    </source>
</evidence>
<dbReference type="PANTHER" id="PTHR37299:SF1">
    <property type="entry name" value="STAGE 0 SPORULATION PROTEIN A HOMOLOG"/>
    <property type="match status" value="1"/>
</dbReference>
<dbReference type="Gene3D" id="2.40.50.1020">
    <property type="entry name" value="LytTr DNA-binding domain"/>
    <property type="match status" value="1"/>
</dbReference>
<dbReference type="GO" id="GO:0000156">
    <property type="term" value="F:phosphorelay response regulator activity"/>
    <property type="evidence" value="ECO:0007669"/>
    <property type="project" value="InterPro"/>
</dbReference>